<dbReference type="EMBL" id="JACCFS010000001">
    <property type="protein sequence ID" value="NYJ35017.1"/>
    <property type="molecule type" value="Genomic_DNA"/>
</dbReference>
<dbReference type="AlphaFoldDB" id="A0A7Z0EMT2"/>
<evidence type="ECO:0000313" key="7">
    <source>
        <dbReference type="Proteomes" id="UP000572051"/>
    </source>
</evidence>
<evidence type="ECO:0000256" key="2">
    <source>
        <dbReference type="ARBA" id="ARBA00010742"/>
    </source>
</evidence>
<keyword evidence="7" id="KW-1185">Reference proteome</keyword>
<dbReference type="PANTHER" id="PTHR30024:SF47">
    <property type="entry name" value="TAURINE-BINDING PERIPLASMIC PROTEIN"/>
    <property type="match status" value="1"/>
</dbReference>
<dbReference type="PANTHER" id="PTHR30024">
    <property type="entry name" value="ALIPHATIC SULFONATES-BINDING PROTEIN-RELATED"/>
    <property type="match status" value="1"/>
</dbReference>
<accession>A0A7Z0EMT2</accession>
<evidence type="ECO:0000256" key="1">
    <source>
        <dbReference type="ARBA" id="ARBA00004418"/>
    </source>
</evidence>
<evidence type="ECO:0000256" key="4">
    <source>
        <dbReference type="SAM" id="SignalP"/>
    </source>
</evidence>
<dbReference type="PROSITE" id="PS51257">
    <property type="entry name" value="PROKAR_LIPOPROTEIN"/>
    <property type="match status" value="1"/>
</dbReference>
<dbReference type="Gene3D" id="3.40.190.10">
    <property type="entry name" value="Periplasmic binding protein-like II"/>
    <property type="match status" value="2"/>
</dbReference>
<dbReference type="Proteomes" id="UP000572051">
    <property type="component" value="Unassembled WGS sequence"/>
</dbReference>
<organism evidence="6 7">
    <name type="scientific">Nocardiopsis aegyptia</name>
    <dbReference type="NCBI Taxonomy" id="220378"/>
    <lineage>
        <taxon>Bacteria</taxon>
        <taxon>Bacillati</taxon>
        <taxon>Actinomycetota</taxon>
        <taxon>Actinomycetes</taxon>
        <taxon>Streptosporangiales</taxon>
        <taxon>Nocardiopsidaceae</taxon>
        <taxon>Nocardiopsis</taxon>
    </lineage>
</organism>
<evidence type="ECO:0000259" key="5">
    <source>
        <dbReference type="Pfam" id="PF09084"/>
    </source>
</evidence>
<comment type="similarity">
    <text evidence="2">Belongs to the bacterial solute-binding protein SsuA/TauA family.</text>
</comment>
<feature type="domain" description="SsuA/THI5-like" evidence="5">
    <location>
        <begin position="51"/>
        <end position="259"/>
    </location>
</feature>
<feature type="chain" id="PRO_5038357433" evidence="4">
    <location>
        <begin position="26"/>
        <end position="336"/>
    </location>
</feature>
<dbReference type="GO" id="GO:0042597">
    <property type="term" value="C:periplasmic space"/>
    <property type="evidence" value="ECO:0007669"/>
    <property type="project" value="UniProtKB-SubCell"/>
</dbReference>
<sequence>MNHTRIRLGALGLTALLGLGTACSASSDGADTGDPYQLDVAVLAANEYFSIPWLVGRNQGFFEERGVEIGEIVAGSGGSATLRTQLSGDLPIGEVGYNSVLDAARQGVPVLAVGGGVQNTYGGEFYALRDNDEVDELADIRSWAYTNSGSSIYALSFMLPEVAGLPSDAERVAAGGVGEGVALLEAGEVDVAWLPPTLAAHSKDDFKLVVETQDYIDEFQTSVITTSPQFAESHPDVVEAVLAGYQEAIEWATANPDVAADIYAEHVDVPTDVALEVVRDATEATAWNVGFDARSLEAGTTSAELSGLEGDVDYCTLIDDRFLPQGAVADLPADCS</sequence>
<keyword evidence="3 4" id="KW-0732">Signal</keyword>
<comment type="caution">
    <text evidence="6">The sequence shown here is derived from an EMBL/GenBank/DDBJ whole genome shotgun (WGS) entry which is preliminary data.</text>
</comment>
<reference evidence="6 7" key="1">
    <citation type="submission" date="2020-07" db="EMBL/GenBank/DDBJ databases">
        <title>Sequencing the genomes of 1000 actinobacteria strains.</title>
        <authorList>
            <person name="Klenk H.-P."/>
        </authorList>
    </citation>
    <scope>NUCLEOTIDE SEQUENCE [LARGE SCALE GENOMIC DNA]</scope>
    <source>
        <strain evidence="6 7">DSM 44442</strain>
    </source>
</reference>
<dbReference type="Pfam" id="PF09084">
    <property type="entry name" value="NMT1"/>
    <property type="match status" value="1"/>
</dbReference>
<dbReference type="SUPFAM" id="SSF53850">
    <property type="entry name" value="Periplasmic binding protein-like II"/>
    <property type="match status" value="1"/>
</dbReference>
<dbReference type="InterPro" id="IPR015168">
    <property type="entry name" value="SsuA/THI5"/>
</dbReference>
<name>A0A7Z0EMT2_9ACTN</name>
<evidence type="ECO:0000313" key="6">
    <source>
        <dbReference type="EMBL" id="NYJ35017.1"/>
    </source>
</evidence>
<gene>
    <name evidence="6" type="ORF">HNR10_002898</name>
</gene>
<comment type="subcellular location">
    <subcellularLocation>
        <location evidence="1">Periplasm</location>
    </subcellularLocation>
</comment>
<feature type="signal peptide" evidence="4">
    <location>
        <begin position="1"/>
        <end position="25"/>
    </location>
</feature>
<evidence type="ECO:0000256" key="3">
    <source>
        <dbReference type="ARBA" id="ARBA00022729"/>
    </source>
</evidence>
<proteinExistence type="inferred from homology"/>
<dbReference type="RefSeq" id="WP_179823941.1">
    <property type="nucleotide sequence ID" value="NZ_JACCFS010000001.1"/>
</dbReference>
<protein>
    <submittedName>
        <fullName evidence="6">NitT/TauT family transport system substrate-binding protein</fullName>
    </submittedName>
</protein>